<dbReference type="EMBL" id="UPSH01000001">
    <property type="protein sequence ID" value="VBB17655.1"/>
    <property type="molecule type" value="Genomic_DNA"/>
</dbReference>
<name>A0A5K0U785_9VIRU</name>
<evidence type="ECO:0000313" key="3">
    <source>
        <dbReference type="Proteomes" id="UP000594342"/>
    </source>
</evidence>
<evidence type="ECO:0000313" key="2">
    <source>
        <dbReference type="EMBL" id="VBB17655.1"/>
    </source>
</evidence>
<sequence>MHYELSTIAIIALIAVFMIIRTECMYRNESYAVVKSKSNITNNFVDFDTDHDNVGTNAKTSNLNLSKSNRAKLNPKYPSDQLIEKYEINFENADYDVAGTANLGPTIPKPKKPKIPIEMYDVNLDDVKVSDQFNDRFASDTRARLYDQDTVSIIDDQLDSQHKDGIGVAKAQKKTRHDVAMNSIRNMK</sequence>
<reference evidence="2 3" key="1">
    <citation type="submission" date="2018-10" db="EMBL/GenBank/DDBJ databases">
        <authorList>
            <consortium name="IHU Genomes"/>
        </authorList>
    </citation>
    <scope>NUCLEOTIDE SEQUENCE [LARGE SCALE GENOMIC DNA]</scope>
    <source>
        <strain evidence="2 3">A1</strain>
    </source>
</reference>
<gene>
    <name evidence="2" type="ORF">YASMINEVIRUS_118</name>
</gene>
<accession>A0A5K0U785</accession>
<keyword evidence="1" id="KW-1133">Transmembrane helix</keyword>
<comment type="caution">
    <text evidence="2">The sequence shown here is derived from an EMBL/GenBank/DDBJ whole genome shotgun (WGS) entry which is preliminary data.</text>
</comment>
<keyword evidence="1" id="KW-0472">Membrane</keyword>
<evidence type="ECO:0000256" key="1">
    <source>
        <dbReference type="SAM" id="Phobius"/>
    </source>
</evidence>
<feature type="transmembrane region" description="Helical" evidence="1">
    <location>
        <begin position="6"/>
        <end position="26"/>
    </location>
</feature>
<proteinExistence type="predicted"/>
<dbReference type="Proteomes" id="UP000594342">
    <property type="component" value="Unassembled WGS sequence"/>
</dbReference>
<organism evidence="2 3">
    <name type="scientific">Yasminevirus sp. GU-2018</name>
    <dbReference type="NCBI Taxonomy" id="2420051"/>
    <lineage>
        <taxon>Viruses</taxon>
        <taxon>Varidnaviria</taxon>
        <taxon>Bamfordvirae</taxon>
        <taxon>Nucleocytoviricota</taxon>
        <taxon>Megaviricetes</taxon>
        <taxon>Imitervirales</taxon>
        <taxon>Mimiviridae</taxon>
        <taxon>Klosneuvirinae</taxon>
        <taxon>Yasminevirus</taxon>
        <taxon>Yasminevirus saudimassiliense</taxon>
    </lineage>
</organism>
<protein>
    <submittedName>
        <fullName evidence="2">Uncharacterized protein</fullName>
    </submittedName>
</protein>
<keyword evidence="1" id="KW-0812">Transmembrane</keyword>
<keyword evidence="3" id="KW-1185">Reference proteome</keyword>